<dbReference type="Proteomes" id="UP000887565">
    <property type="component" value="Unplaced"/>
</dbReference>
<accession>A0A915IIE1</accession>
<sequence length="261" mass="28070">MSIVSKISRTSLKSLNDLIKLRLIANKALDTEAVSNIDSIRSKTPGGDSDDDGDKSVASEAQARGSGKVKSQQSAAVPVVKLQTSAGTTIAQPQAPVVVLVVPLPAQSAMVQQAPALQPQISVEPEPFVVTIMQTVPGAQAAIAPKQKQRLHKIQASDSESTSEAEEGKILGPAGYTEEDKTYMEAKSQKKEIEAEVQSLIDEAAIKMSVIDVRLEKMQETSDEIAAQKKDPKLDDLSARHDALHTKIQEQKRLAQQELLC</sequence>
<name>A0A915IIE1_ROMCU</name>
<protein>
    <submittedName>
        <fullName evidence="3">Uncharacterized protein</fullName>
    </submittedName>
</protein>
<evidence type="ECO:0000313" key="2">
    <source>
        <dbReference type="Proteomes" id="UP000887565"/>
    </source>
</evidence>
<keyword evidence="2" id="KW-1185">Reference proteome</keyword>
<reference evidence="3" key="1">
    <citation type="submission" date="2022-11" db="UniProtKB">
        <authorList>
            <consortium name="WormBaseParasite"/>
        </authorList>
    </citation>
    <scope>IDENTIFICATION</scope>
</reference>
<evidence type="ECO:0000313" key="3">
    <source>
        <dbReference type="WBParaSite" id="nRc.2.0.1.t13579-RA"/>
    </source>
</evidence>
<feature type="region of interest" description="Disordered" evidence="1">
    <location>
        <begin position="153"/>
        <end position="177"/>
    </location>
</feature>
<dbReference type="WBParaSite" id="nRc.2.0.1.t13579-RA">
    <property type="protein sequence ID" value="nRc.2.0.1.t13579-RA"/>
    <property type="gene ID" value="nRc.2.0.1.g13579"/>
</dbReference>
<feature type="region of interest" description="Disordered" evidence="1">
    <location>
        <begin position="39"/>
        <end position="70"/>
    </location>
</feature>
<organism evidence="2 3">
    <name type="scientific">Romanomermis culicivorax</name>
    <name type="common">Nematode worm</name>
    <dbReference type="NCBI Taxonomy" id="13658"/>
    <lineage>
        <taxon>Eukaryota</taxon>
        <taxon>Metazoa</taxon>
        <taxon>Ecdysozoa</taxon>
        <taxon>Nematoda</taxon>
        <taxon>Enoplea</taxon>
        <taxon>Dorylaimia</taxon>
        <taxon>Mermithida</taxon>
        <taxon>Mermithoidea</taxon>
        <taxon>Mermithidae</taxon>
        <taxon>Romanomermis</taxon>
    </lineage>
</organism>
<evidence type="ECO:0000256" key="1">
    <source>
        <dbReference type="SAM" id="MobiDB-lite"/>
    </source>
</evidence>
<dbReference type="AlphaFoldDB" id="A0A915IIE1"/>
<proteinExistence type="predicted"/>